<protein>
    <submittedName>
        <fullName evidence="1">EboA domain-containing protein</fullName>
    </submittedName>
</protein>
<dbReference type="RefSeq" id="WP_397090658.1">
    <property type="nucleotide sequence ID" value="NZ_JBITGY010000016.1"/>
</dbReference>
<dbReference type="Proteomes" id="UP001612741">
    <property type="component" value="Unassembled WGS sequence"/>
</dbReference>
<dbReference type="EMBL" id="JBITGY010000016">
    <property type="protein sequence ID" value="MFI6504770.1"/>
    <property type="molecule type" value="Genomic_DNA"/>
</dbReference>
<comment type="caution">
    <text evidence="1">The sequence shown here is derived from an EMBL/GenBank/DDBJ whole genome shotgun (WGS) entry which is preliminary data.</text>
</comment>
<gene>
    <name evidence="1" type="ORF">ACIBG2_45805</name>
</gene>
<evidence type="ECO:0000313" key="2">
    <source>
        <dbReference type="Proteomes" id="UP001612741"/>
    </source>
</evidence>
<accession>A0ABW7ZAC9</accession>
<organism evidence="1 2">
    <name type="scientific">Nonomuraea typhae</name>
    <dbReference type="NCBI Taxonomy" id="2603600"/>
    <lineage>
        <taxon>Bacteria</taxon>
        <taxon>Bacillati</taxon>
        <taxon>Actinomycetota</taxon>
        <taxon>Actinomycetes</taxon>
        <taxon>Streptosporangiales</taxon>
        <taxon>Streptosporangiaceae</taxon>
        <taxon>Nonomuraea</taxon>
    </lineage>
</organism>
<reference evidence="1 2" key="1">
    <citation type="submission" date="2024-10" db="EMBL/GenBank/DDBJ databases">
        <title>The Natural Products Discovery Center: Release of the First 8490 Sequenced Strains for Exploring Actinobacteria Biosynthetic Diversity.</title>
        <authorList>
            <person name="Kalkreuter E."/>
            <person name="Kautsar S.A."/>
            <person name="Yang D."/>
            <person name="Bader C.D."/>
            <person name="Teijaro C.N."/>
            <person name="Fluegel L."/>
            <person name="Davis C.M."/>
            <person name="Simpson J.R."/>
            <person name="Lauterbach L."/>
            <person name="Steele A.D."/>
            <person name="Gui C."/>
            <person name="Meng S."/>
            <person name="Li G."/>
            <person name="Viehrig K."/>
            <person name="Ye F."/>
            <person name="Su P."/>
            <person name="Kiefer A.F."/>
            <person name="Nichols A."/>
            <person name="Cepeda A.J."/>
            <person name="Yan W."/>
            <person name="Fan B."/>
            <person name="Jiang Y."/>
            <person name="Adhikari A."/>
            <person name="Zheng C.-J."/>
            <person name="Schuster L."/>
            <person name="Cowan T.M."/>
            <person name="Smanski M.J."/>
            <person name="Chevrette M.G."/>
            <person name="De Carvalho L.P.S."/>
            <person name="Shen B."/>
        </authorList>
    </citation>
    <scope>NUCLEOTIDE SEQUENCE [LARGE SCALE GENOMIC DNA]</scope>
    <source>
        <strain evidence="1 2">NPDC050545</strain>
    </source>
</reference>
<name>A0ABW7ZAC9_9ACTN</name>
<keyword evidence="2" id="KW-1185">Reference proteome</keyword>
<sequence length="214" mass="23029">MIALDLDKQQLPAAAQQWLDEATEQVRQDVLAVDKLFPVAARKAGRGPLGGGWDVGEAARVLLLTALPLKGADLAEVLTRLYRNGSAAERRAVLKALTLLDRDGRLGPSALALTEEAVRTHDTTLVTAAMGEYGARYLDAAAYRQGILKCIFTEIPLSEIAGLSERADPELARMLAGYAQERIAAGRSVPEDIWPIIAAHPDLPETADVLARRS</sequence>
<evidence type="ECO:0000313" key="1">
    <source>
        <dbReference type="EMBL" id="MFI6504770.1"/>
    </source>
</evidence>
<proteinExistence type="predicted"/>
<dbReference type="InterPro" id="IPR047715">
    <property type="entry name" value="EboA_dom"/>
</dbReference>
<dbReference type="NCBIfam" id="NF035938">
    <property type="entry name" value="EboA_domain"/>
    <property type="match status" value="1"/>
</dbReference>